<dbReference type="Pfam" id="PF02903">
    <property type="entry name" value="Alpha-amylase_N"/>
    <property type="match status" value="1"/>
</dbReference>
<gene>
    <name evidence="4" type="ORF">IV53_GL000311</name>
</gene>
<dbReference type="AlphaFoldDB" id="A0A0R2KSG4"/>
<evidence type="ECO:0000256" key="1">
    <source>
        <dbReference type="ARBA" id="ARBA00022801"/>
    </source>
</evidence>
<dbReference type="EMBL" id="JQBZ01000023">
    <property type="protein sequence ID" value="KRN89133.1"/>
    <property type="molecule type" value="Genomic_DNA"/>
</dbReference>
<dbReference type="Gene3D" id="3.90.400.10">
    <property type="entry name" value="Oligo-1,6-glucosidase, Domain 2"/>
    <property type="match status" value="1"/>
</dbReference>
<reference evidence="4 5" key="1">
    <citation type="journal article" date="2015" name="Genome Announc.">
        <title>Expanding the biotechnology potential of lactobacilli through comparative genomics of 213 strains and associated genera.</title>
        <authorList>
            <person name="Sun Z."/>
            <person name="Harris H.M."/>
            <person name="McCann A."/>
            <person name="Guo C."/>
            <person name="Argimon S."/>
            <person name="Zhang W."/>
            <person name="Yang X."/>
            <person name="Jeffery I.B."/>
            <person name="Cooney J.C."/>
            <person name="Kagawa T.F."/>
            <person name="Liu W."/>
            <person name="Song Y."/>
            <person name="Salvetti E."/>
            <person name="Wrobel A."/>
            <person name="Rasinkangas P."/>
            <person name="Parkhill J."/>
            <person name="Rea M.C."/>
            <person name="O'Sullivan O."/>
            <person name="Ritari J."/>
            <person name="Douillard F.P."/>
            <person name="Paul Ross R."/>
            <person name="Yang R."/>
            <person name="Briner A.E."/>
            <person name="Felis G.E."/>
            <person name="de Vos W.M."/>
            <person name="Barrangou R."/>
            <person name="Klaenhammer T.R."/>
            <person name="Caufield P.W."/>
            <person name="Cui Y."/>
            <person name="Zhang H."/>
            <person name="O'Toole P.W."/>
        </authorList>
    </citation>
    <scope>NUCLEOTIDE SEQUENCE [LARGE SCALE GENOMIC DNA]</scope>
    <source>
        <strain evidence="4 5">DSM 22408</strain>
    </source>
</reference>
<accession>A0A0R2KSG4</accession>
<protein>
    <submittedName>
        <fullName evidence="4">Neopullulanase cyclomaltodextrinase maltogenic alpha-amylase</fullName>
    </submittedName>
</protein>
<evidence type="ECO:0000256" key="2">
    <source>
        <dbReference type="ARBA" id="ARBA00023295"/>
    </source>
</evidence>
<dbReference type="PANTHER" id="PTHR10357:SF210">
    <property type="entry name" value="MALTODEXTRIN GLUCOSIDASE"/>
    <property type="match status" value="1"/>
</dbReference>
<dbReference type="PANTHER" id="PTHR10357">
    <property type="entry name" value="ALPHA-AMYLASE FAMILY MEMBER"/>
    <property type="match status" value="1"/>
</dbReference>
<dbReference type="InterPro" id="IPR014756">
    <property type="entry name" value="Ig_E-set"/>
</dbReference>
<dbReference type="InterPro" id="IPR045857">
    <property type="entry name" value="O16G_dom_2"/>
</dbReference>
<sequence length="591" mass="68577">MDKAALYHRIDSEMAFLNPLGQFQIRLRTKHNDVKEVKLLFGDPYAVTYNELDERLWEYTEAKMQKVTQTLEHDFWELALDLPLGRLQYAFLINGHDDERVLYDDRKIVSYNEHHLAQLDCFTLPFNYESALVKPPKWAQKQVWYQIMIDSFANGNVNNNPEGTVVWNSKKPKAGRFFGGDLAGIIGHLDYLKTLGINGLYLSPLFTAFMPEKFDTLDYFEIDPSFGTKQEFKYLVDEAHKRGMKIMLDVDFSYLSDNSLQWQDVQENGERSRFADWFQIKEFPVTYQSTQDPTVAKSLTYNVHGFNPHMPKLNTANEQVRKYLLDVATYWIEQFDIDAWHLEYAAELDKRFLMDLQQAVKGVKADFYLVGEVKHYDQNLVAPLACDSVVNYPLTETILDYCLERNITLEEMVSQLNEQDMRYRSQTASVLINAVESHVTSRLAELCHGDQQLVRAILAFVFLQKGVPSLFYGTEIGLTGGKPPLNRSCMIWEEEQQDQTMLRFMKVLIHLRTNYADLLSEGEFHWGQRSNKFNYLSFSRKKGNRKIFALFNFGYTGIKFVQPKHAKLLLSQNVIAETNVIAENGFVILEA</sequence>
<comment type="caution">
    <text evidence="4">The sequence shown here is derived from an EMBL/GenBank/DDBJ whole genome shotgun (WGS) entry which is preliminary data.</text>
</comment>
<dbReference type="CDD" id="cd02857">
    <property type="entry name" value="E_set_CDase_PDE_N"/>
    <property type="match status" value="1"/>
</dbReference>
<dbReference type="RefSeq" id="WP_027106797.1">
    <property type="nucleotide sequence ID" value="NZ_AUHP01000019.1"/>
</dbReference>
<dbReference type="SUPFAM" id="SSF51445">
    <property type="entry name" value="(Trans)glycosidases"/>
    <property type="match status" value="1"/>
</dbReference>
<evidence type="ECO:0000259" key="3">
    <source>
        <dbReference type="SMART" id="SM00642"/>
    </source>
</evidence>
<dbReference type="GO" id="GO:0004553">
    <property type="term" value="F:hydrolase activity, hydrolyzing O-glycosyl compounds"/>
    <property type="evidence" value="ECO:0007669"/>
    <property type="project" value="InterPro"/>
</dbReference>
<name>A0A0R2KSG4_9LACO</name>
<keyword evidence="5" id="KW-1185">Reference proteome</keyword>
<dbReference type="Gene3D" id="2.60.40.10">
    <property type="entry name" value="Immunoglobulins"/>
    <property type="match status" value="1"/>
</dbReference>
<feature type="domain" description="Glycosyl hydrolase family 13 catalytic" evidence="3">
    <location>
        <begin position="146"/>
        <end position="512"/>
    </location>
</feature>
<proteinExistence type="predicted"/>
<dbReference type="OrthoDB" id="9805159at2"/>
<evidence type="ECO:0000313" key="4">
    <source>
        <dbReference type="EMBL" id="KRN89133.1"/>
    </source>
</evidence>
<evidence type="ECO:0000313" key="5">
    <source>
        <dbReference type="Proteomes" id="UP000051500"/>
    </source>
</evidence>
<dbReference type="InterPro" id="IPR006047">
    <property type="entry name" value="GH13_cat_dom"/>
</dbReference>
<dbReference type="SMART" id="SM00642">
    <property type="entry name" value="Aamy"/>
    <property type="match status" value="1"/>
</dbReference>
<dbReference type="CDD" id="cd11338">
    <property type="entry name" value="AmyAc_CMD"/>
    <property type="match status" value="1"/>
</dbReference>
<dbReference type="eggNOG" id="COG0366">
    <property type="taxonomic scope" value="Bacteria"/>
</dbReference>
<dbReference type="Pfam" id="PF00128">
    <property type="entry name" value="Alpha-amylase"/>
    <property type="match status" value="1"/>
</dbReference>
<dbReference type="PATRIC" id="fig|1122146.4.peg.320"/>
<dbReference type="SUPFAM" id="SSF81296">
    <property type="entry name" value="E set domains"/>
    <property type="match status" value="1"/>
</dbReference>
<dbReference type="Gene3D" id="3.20.20.80">
    <property type="entry name" value="Glycosidases"/>
    <property type="match status" value="1"/>
</dbReference>
<dbReference type="InterPro" id="IPR017853">
    <property type="entry name" value="GH"/>
</dbReference>
<dbReference type="InterPro" id="IPR004185">
    <property type="entry name" value="Glyco_hydro_13_lg-like_dom"/>
</dbReference>
<organism evidence="4 5">
    <name type="scientific">Ligilactobacillus ceti DSM 22408</name>
    <dbReference type="NCBI Taxonomy" id="1122146"/>
    <lineage>
        <taxon>Bacteria</taxon>
        <taxon>Bacillati</taxon>
        <taxon>Bacillota</taxon>
        <taxon>Bacilli</taxon>
        <taxon>Lactobacillales</taxon>
        <taxon>Lactobacillaceae</taxon>
        <taxon>Ligilactobacillus</taxon>
    </lineage>
</organism>
<keyword evidence="2" id="KW-0326">Glycosidase</keyword>
<dbReference type="InterPro" id="IPR013783">
    <property type="entry name" value="Ig-like_fold"/>
</dbReference>
<keyword evidence="1" id="KW-0378">Hydrolase</keyword>
<dbReference type="GO" id="GO:0005975">
    <property type="term" value="P:carbohydrate metabolic process"/>
    <property type="evidence" value="ECO:0007669"/>
    <property type="project" value="InterPro"/>
</dbReference>
<dbReference type="STRING" id="1122146.IV53_GL000311"/>
<dbReference type="Proteomes" id="UP000051500">
    <property type="component" value="Unassembled WGS sequence"/>
</dbReference>